<protein>
    <submittedName>
        <fullName evidence="5">MerR family transcriptional regulator</fullName>
    </submittedName>
</protein>
<dbReference type="EMBL" id="LJCR01000044">
    <property type="protein sequence ID" value="KPV54529.1"/>
    <property type="molecule type" value="Genomic_DNA"/>
</dbReference>
<dbReference type="Gene3D" id="1.10.1660.10">
    <property type="match status" value="1"/>
</dbReference>
<dbReference type="GO" id="GO:0003700">
    <property type="term" value="F:DNA-binding transcription factor activity"/>
    <property type="evidence" value="ECO:0007669"/>
    <property type="project" value="InterPro"/>
</dbReference>
<organism evidence="5 6">
    <name type="scientific">Kouleothrix aurantiaca</name>
    <dbReference type="NCBI Taxonomy" id="186479"/>
    <lineage>
        <taxon>Bacteria</taxon>
        <taxon>Bacillati</taxon>
        <taxon>Chloroflexota</taxon>
        <taxon>Chloroflexia</taxon>
        <taxon>Chloroflexales</taxon>
        <taxon>Roseiflexineae</taxon>
        <taxon>Roseiflexaceae</taxon>
        <taxon>Kouleothrix</taxon>
    </lineage>
</organism>
<evidence type="ECO:0000256" key="3">
    <source>
        <dbReference type="ARBA" id="ARBA00023163"/>
    </source>
</evidence>
<dbReference type="CDD" id="cd04770">
    <property type="entry name" value="HTH_HMRTR"/>
    <property type="match status" value="1"/>
</dbReference>
<gene>
    <name evidence="5" type="ORF">SE17_03220</name>
</gene>
<keyword evidence="3" id="KW-0804">Transcription</keyword>
<name>A0A0P9D635_9CHLR</name>
<dbReference type="InterPro" id="IPR047057">
    <property type="entry name" value="MerR_fam"/>
</dbReference>
<dbReference type="SUPFAM" id="SSF46955">
    <property type="entry name" value="Putative DNA-binding domain"/>
    <property type="match status" value="1"/>
</dbReference>
<dbReference type="PRINTS" id="PR00040">
    <property type="entry name" value="HTHMERR"/>
</dbReference>
<keyword evidence="6" id="KW-1185">Reference proteome</keyword>
<evidence type="ECO:0000313" key="6">
    <source>
        <dbReference type="Proteomes" id="UP000050509"/>
    </source>
</evidence>
<dbReference type="Proteomes" id="UP000050509">
    <property type="component" value="Unassembled WGS sequence"/>
</dbReference>
<reference evidence="5 6" key="1">
    <citation type="submission" date="2015-09" db="EMBL/GenBank/DDBJ databases">
        <title>Draft genome sequence of Kouleothrix aurantiaca JCM 19913.</title>
        <authorList>
            <person name="Hemp J."/>
        </authorList>
    </citation>
    <scope>NUCLEOTIDE SEQUENCE [LARGE SCALE GENOMIC DNA]</scope>
    <source>
        <strain evidence="5 6">COM-B</strain>
    </source>
</reference>
<evidence type="ECO:0000313" key="5">
    <source>
        <dbReference type="EMBL" id="KPV54529.1"/>
    </source>
</evidence>
<dbReference type="GO" id="GO:0003677">
    <property type="term" value="F:DNA binding"/>
    <property type="evidence" value="ECO:0007669"/>
    <property type="project" value="UniProtKB-KW"/>
</dbReference>
<dbReference type="InterPro" id="IPR000551">
    <property type="entry name" value="MerR-type_HTH_dom"/>
</dbReference>
<dbReference type="Pfam" id="PF13411">
    <property type="entry name" value="MerR_1"/>
    <property type="match status" value="1"/>
</dbReference>
<comment type="caution">
    <text evidence="5">The sequence shown here is derived from an EMBL/GenBank/DDBJ whole genome shotgun (WGS) entry which is preliminary data.</text>
</comment>
<keyword evidence="2" id="KW-0238">DNA-binding</keyword>
<dbReference type="PANTHER" id="PTHR30204">
    <property type="entry name" value="REDOX-CYCLING DRUG-SENSING TRANSCRIPTIONAL ACTIVATOR SOXR"/>
    <property type="match status" value="1"/>
</dbReference>
<dbReference type="InterPro" id="IPR009061">
    <property type="entry name" value="DNA-bd_dom_put_sf"/>
</dbReference>
<dbReference type="SMART" id="SM00422">
    <property type="entry name" value="HTH_MERR"/>
    <property type="match status" value="1"/>
</dbReference>
<evidence type="ECO:0000259" key="4">
    <source>
        <dbReference type="PROSITE" id="PS50937"/>
    </source>
</evidence>
<accession>A0A0P9D635</accession>
<dbReference type="PANTHER" id="PTHR30204:SF94">
    <property type="entry name" value="HEAVY METAL-DEPENDENT TRANSCRIPTIONAL REGULATOR HI_0293-RELATED"/>
    <property type="match status" value="1"/>
</dbReference>
<keyword evidence="1" id="KW-0805">Transcription regulation</keyword>
<sequence length="136" mass="15442">MRIGELATELGINPKTIRYYEEIGLLPPAKRTDNGYRLYGDADRERLHFISKAKAVGLTLEEIGQILALRRTGAPPCEHVVGLLDHKLRAVEEQLRTLSDFRTELLTLREEARQTRHTDACVCGIIEQHTARHGEE</sequence>
<feature type="domain" description="HTH merR-type" evidence="4">
    <location>
        <begin position="1"/>
        <end position="69"/>
    </location>
</feature>
<dbReference type="PROSITE" id="PS00552">
    <property type="entry name" value="HTH_MERR_1"/>
    <property type="match status" value="1"/>
</dbReference>
<dbReference type="PROSITE" id="PS50937">
    <property type="entry name" value="HTH_MERR_2"/>
    <property type="match status" value="1"/>
</dbReference>
<evidence type="ECO:0000256" key="2">
    <source>
        <dbReference type="ARBA" id="ARBA00023125"/>
    </source>
</evidence>
<dbReference type="AlphaFoldDB" id="A0A0P9D635"/>
<proteinExistence type="predicted"/>
<evidence type="ECO:0000256" key="1">
    <source>
        <dbReference type="ARBA" id="ARBA00023015"/>
    </source>
</evidence>